<keyword evidence="1" id="KW-0805">Transcription regulation</keyword>
<dbReference type="GO" id="GO:0006355">
    <property type="term" value="P:regulation of DNA-templated transcription"/>
    <property type="evidence" value="ECO:0007669"/>
    <property type="project" value="InterPro"/>
</dbReference>
<feature type="transmembrane region" description="Helical" evidence="5">
    <location>
        <begin position="380"/>
        <end position="400"/>
    </location>
</feature>
<dbReference type="EMBL" id="PPTS01000004">
    <property type="protein sequence ID" value="RDB65167.1"/>
    <property type="molecule type" value="Genomic_DNA"/>
</dbReference>
<dbReference type="Proteomes" id="UP000254000">
    <property type="component" value="Unassembled WGS sequence"/>
</dbReference>
<evidence type="ECO:0000313" key="8">
    <source>
        <dbReference type="Proteomes" id="UP000254000"/>
    </source>
</evidence>
<feature type="region of interest" description="Disordered" evidence="4">
    <location>
        <begin position="410"/>
        <end position="433"/>
    </location>
</feature>
<feature type="transmembrane region" description="Helical" evidence="5">
    <location>
        <begin position="350"/>
        <end position="368"/>
    </location>
</feature>
<feature type="transmembrane region" description="Helical" evidence="5">
    <location>
        <begin position="284"/>
        <end position="303"/>
    </location>
</feature>
<dbReference type="Pfam" id="PF00196">
    <property type="entry name" value="GerE"/>
    <property type="match status" value="1"/>
</dbReference>
<feature type="transmembrane region" description="Helical" evidence="5">
    <location>
        <begin position="254"/>
        <end position="272"/>
    </location>
</feature>
<feature type="transmembrane region" description="Helical" evidence="5">
    <location>
        <begin position="156"/>
        <end position="177"/>
    </location>
</feature>
<feature type="transmembrane region" description="Helical" evidence="5">
    <location>
        <begin position="309"/>
        <end position="329"/>
    </location>
</feature>
<evidence type="ECO:0000256" key="4">
    <source>
        <dbReference type="SAM" id="MobiDB-lite"/>
    </source>
</evidence>
<dbReference type="PRINTS" id="PR00038">
    <property type="entry name" value="HTHLUXR"/>
</dbReference>
<dbReference type="GO" id="GO:0003677">
    <property type="term" value="F:DNA binding"/>
    <property type="evidence" value="ECO:0007669"/>
    <property type="project" value="UniProtKB-KW"/>
</dbReference>
<accession>A0A369M2L7</accession>
<name>A0A369M2L7_9ACTN</name>
<dbReference type="SMART" id="SM00421">
    <property type="entry name" value="HTH_LUXR"/>
    <property type="match status" value="1"/>
</dbReference>
<feature type="transmembrane region" description="Helical" evidence="5">
    <location>
        <begin position="227"/>
        <end position="248"/>
    </location>
</feature>
<feature type="transmembrane region" description="Helical" evidence="5">
    <location>
        <begin position="183"/>
        <end position="206"/>
    </location>
</feature>
<gene>
    <name evidence="7" type="ORF">C1877_07405</name>
</gene>
<sequence length="546" mass="58399">MTFRGLKSLKLDHGTEFVRELMGDEGKDQWLLVNPRMLIGLVGTVACYGWAFLMLGTSAFVPSAAAAGAAGGPHLCFVLGAMAALAITWALSDFFSRRRRVQYALALVCTAAGAAGLWLALSGLWTLFSSVLLGAGFGLVYGLYGEFVCLNFHVSIKTYVLGIFCCALAACAGLLFAGAEMGFFFALVFPVVAFAAYACVFAFFHLGRQPVVDRRTSDARNRVAWRSYLATATAGMAAGFGLGCLLSTEFVHSWAYAIAEVLVVGTCAFLLVDACRKNRVNETITMRFFLPFAAVVAFPLMFAPPALKFVFAVLLLCGSLFPITCSLSAMCKHVALCDLSPIRAFSFGRLICLAGVAVGMALAFFGFSSEGMGGFTYETTSAAVVVVFMMLVIFSASFVMTEDNYPDETRIRRGADGATDEGAGSTTTGGAPIRRLEAAGEDGAEPATGEGAVARPGIFHIKCEIVARTYGLSNRQREVLGMLAKGRNADYITEKLIISSHTAKAHIYNIYQKTGVHSRQELMDLVEDTDVAAAGDMLQDILDDRA</sequence>
<protein>
    <recommendedName>
        <fullName evidence="6">HTH luxR-type domain-containing protein</fullName>
    </recommendedName>
</protein>
<dbReference type="SUPFAM" id="SSF46894">
    <property type="entry name" value="C-terminal effector domain of the bipartite response regulators"/>
    <property type="match status" value="1"/>
</dbReference>
<organism evidence="7 8">
    <name type="scientific">Gordonibacter pamelaeae</name>
    <dbReference type="NCBI Taxonomy" id="471189"/>
    <lineage>
        <taxon>Bacteria</taxon>
        <taxon>Bacillati</taxon>
        <taxon>Actinomycetota</taxon>
        <taxon>Coriobacteriia</taxon>
        <taxon>Eggerthellales</taxon>
        <taxon>Eggerthellaceae</taxon>
        <taxon>Gordonibacter</taxon>
    </lineage>
</organism>
<proteinExistence type="predicted"/>
<dbReference type="AlphaFoldDB" id="A0A369M2L7"/>
<feature type="domain" description="HTH luxR-type" evidence="6">
    <location>
        <begin position="465"/>
        <end position="530"/>
    </location>
</feature>
<feature type="transmembrane region" description="Helical" evidence="5">
    <location>
        <begin position="37"/>
        <end position="60"/>
    </location>
</feature>
<evidence type="ECO:0000256" key="5">
    <source>
        <dbReference type="SAM" id="Phobius"/>
    </source>
</evidence>
<feature type="transmembrane region" description="Helical" evidence="5">
    <location>
        <begin position="127"/>
        <end position="144"/>
    </location>
</feature>
<dbReference type="PROSITE" id="PS50043">
    <property type="entry name" value="HTH_LUXR_2"/>
    <property type="match status" value="1"/>
</dbReference>
<dbReference type="Gene3D" id="1.10.10.10">
    <property type="entry name" value="Winged helix-like DNA-binding domain superfamily/Winged helix DNA-binding domain"/>
    <property type="match status" value="1"/>
</dbReference>
<dbReference type="InterPro" id="IPR036388">
    <property type="entry name" value="WH-like_DNA-bd_sf"/>
</dbReference>
<keyword evidence="2" id="KW-0238">DNA-binding</keyword>
<evidence type="ECO:0000259" key="6">
    <source>
        <dbReference type="PROSITE" id="PS50043"/>
    </source>
</evidence>
<dbReference type="InterPro" id="IPR000792">
    <property type="entry name" value="Tscrpt_reg_LuxR_C"/>
</dbReference>
<dbReference type="PANTHER" id="PTHR44688">
    <property type="entry name" value="DNA-BINDING TRANSCRIPTIONAL ACTIVATOR DEVR_DOSR"/>
    <property type="match status" value="1"/>
</dbReference>
<dbReference type="InterPro" id="IPR016032">
    <property type="entry name" value="Sig_transdc_resp-reg_C-effctor"/>
</dbReference>
<reference evidence="7 8" key="1">
    <citation type="journal article" date="2018" name="Elife">
        <title>Discovery and characterization of a prevalent human gut bacterial enzyme sufficient for the inactivation of a family of plant toxins.</title>
        <authorList>
            <person name="Koppel N."/>
            <person name="Bisanz J.E."/>
            <person name="Pandelia M.E."/>
            <person name="Turnbaugh P.J."/>
            <person name="Balskus E.P."/>
        </authorList>
    </citation>
    <scope>NUCLEOTIDE SEQUENCE [LARGE SCALE GENOMIC DNA]</scope>
    <source>
        <strain evidence="7 8">3C</strain>
    </source>
</reference>
<feature type="transmembrane region" description="Helical" evidence="5">
    <location>
        <begin position="103"/>
        <end position="121"/>
    </location>
</feature>
<keyword evidence="5" id="KW-0812">Transmembrane</keyword>
<evidence type="ECO:0000256" key="3">
    <source>
        <dbReference type="ARBA" id="ARBA00023163"/>
    </source>
</evidence>
<keyword evidence="5" id="KW-0472">Membrane</keyword>
<keyword evidence="3" id="KW-0804">Transcription</keyword>
<evidence type="ECO:0000313" key="7">
    <source>
        <dbReference type="EMBL" id="RDB65167.1"/>
    </source>
</evidence>
<comment type="caution">
    <text evidence="7">The sequence shown here is derived from an EMBL/GenBank/DDBJ whole genome shotgun (WGS) entry which is preliminary data.</text>
</comment>
<evidence type="ECO:0000256" key="1">
    <source>
        <dbReference type="ARBA" id="ARBA00023015"/>
    </source>
</evidence>
<keyword evidence="5" id="KW-1133">Transmembrane helix</keyword>
<dbReference type="OrthoDB" id="9779069at2"/>
<dbReference type="PANTHER" id="PTHR44688:SF16">
    <property type="entry name" value="DNA-BINDING TRANSCRIPTIONAL ACTIVATOR DEVR_DOSR"/>
    <property type="match status" value="1"/>
</dbReference>
<evidence type="ECO:0000256" key="2">
    <source>
        <dbReference type="ARBA" id="ARBA00023125"/>
    </source>
</evidence>
<keyword evidence="8" id="KW-1185">Reference proteome</keyword>
<dbReference type="CDD" id="cd06170">
    <property type="entry name" value="LuxR_C_like"/>
    <property type="match status" value="1"/>
</dbReference>
<feature type="transmembrane region" description="Helical" evidence="5">
    <location>
        <begin position="72"/>
        <end position="91"/>
    </location>
</feature>